<sequence length="131" mass="14453">MSDVLAALGAEKFVSLTTFKKDGSAVATPMWLGRDGDRLFFWTPADSWKVKRAKNNPRVQLVPCSRSGKVRDGAHPVDGTAEVITDPATVQSLAGLIRRKYGFEFVIVTFIERILARGRKPRVVLRVALPS</sequence>
<dbReference type="Gene3D" id="2.30.110.10">
    <property type="entry name" value="Electron Transport, Fmn-binding Protein, Chain A"/>
    <property type="match status" value="1"/>
</dbReference>
<dbReference type="InterPro" id="IPR052019">
    <property type="entry name" value="F420H2_bilvrd_red/Heme_oxyg"/>
</dbReference>
<dbReference type="GO" id="GO:0016491">
    <property type="term" value="F:oxidoreductase activity"/>
    <property type="evidence" value="ECO:0007669"/>
    <property type="project" value="UniProtKB-KW"/>
</dbReference>
<dbReference type="Pfam" id="PF01243">
    <property type="entry name" value="PNPOx_N"/>
    <property type="match status" value="1"/>
</dbReference>
<dbReference type="InterPro" id="IPR012349">
    <property type="entry name" value="Split_barrel_FMN-bd"/>
</dbReference>
<dbReference type="EC" id="1.-.-.-" evidence="3"/>
<protein>
    <submittedName>
        <fullName evidence="3">PPOX class F420-dependent oxidoreductase</fullName>
        <ecNumber evidence="3">1.-.-.-</ecNumber>
    </submittedName>
</protein>
<accession>A0ABY8VX04</accession>
<evidence type="ECO:0000313" key="3">
    <source>
        <dbReference type="EMBL" id="WIM88170.1"/>
    </source>
</evidence>
<proteinExistence type="predicted"/>
<organism evidence="3 4">
    <name type="scientific">Candidatus Mycobacterium wuenschmannii</name>
    <dbReference type="NCBI Taxonomy" id="3027808"/>
    <lineage>
        <taxon>Bacteria</taxon>
        <taxon>Bacillati</taxon>
        <taxon>Actinomycetota</taxon>
        <taxon>Actinomycetes</taxon>
        <taxon>Mycobacteriales</taxon>
        <taxon>Mycobacteriaceae</taxon>
        <taxon>Mycobacterium</taxon>
    </lineage>
</organism>
<dbReference type="InterPro" id="IPR011576">
    <property type="entry name" value="Pyridox_Oxase_N"/>
</dbReference>
<name>A0ABY8VX04_9MYCO</name>
<dbReference type="PANTHER" id="PTHR35176">
    <property type="entry name" value="HEME OXYGENASE HI_0854-RELATED"/>
    <property type="match status" value="1"/>
</dbReference>
<evidence type="ECO:0000313" key="4">
    <source>
        <dbReference type="Proteomes" id="UP001236585"/>
    </source>
</evidence>
<keyword evidence="1 3" id="KW-0560">Oxidoreductase</keyword>
<reference evidence="3 4" key="1">
    <citation type="journal article" date="2023" name="Microbiol. Resour. Announc.">
        <title>Complete Genome Sequence of Mycobacterium wuenschmanii, a novel Nontuberculous Mycobacterium Isolated from a captive population of Amazon Milk Frogs.</title>
        <authorList>
            <person name="Hicks J."/>
            <person name="Zeineldin M."/>
            <person name="Ward H."/>
            <person name="Wuenschmann A."/>
            <person name="Camp P."/>
            <person name="Farrell D."/>
            <person name="Lehman K."/>
            <person name="Thacker T."/>
            <person name="Cuthbert E."/>
        </authorList>
    </citation>
    <scope>NUCLEOTIDE SEQUENCE [LARGE SCALE GENOMIC DNA]</scope>
    <source>
        <strain evidence="3 4">Wuenschmanii</strain>
    </source>
</reference>
<dbReference type="RefSeq" id="WP_285188229.1">
    <property type="nucleotide sequence ID" value="NZ_CP126981.1"/>
</dbReference>
<dbReference type="InterPro" id="IPR019965">
    <property type="entry name" value="PPOX_F420-dep_Rv2061_put"/>
</dbReference>
<feature type="domain" description="Pyridoxamine 5'-phosphate oxidase N-terminal" evidence="2">
    <location>
        <begin position="6"/>
        <end position="127"/>
    </location>
</feature>
<gene>
    <name evidence="3" type="ORF">PT015_01195</name>
</gene>
<dbReference type="NCBIfam" id="TIGR03666">
    <property type="entry name" value="Rv2061_F420"/>
    <property type="match status" value="1"/>
</dbReference>
<keyword evidence="4" id="KW-1185">Reference proteome</keyword>
<dbReference type="PANTHER" id="PTHR35176:SF11">
    <property type="entry name" value="PYRIDOXAMINE 5'-PHOSPHATE OXIDASE FAMILY PROTEIN"/>
    <property type="match status" value="1"/>
</dbReference>
<dbReference type="EMBL" id="CP126981">
    <property type="protein sequence ID" value="WIM88170.1"/>
    <property type="molecule type" value="Genomic_DNA"/>
</dbReference>
<evidence type="ECO:0000259" key="2">
    <source>
        <dbReference type="Pfam" id="PF01243"/>
    </source>
</evidence>
<evidence type="ECO:0000256" key="1">
    <source>
        <dbReference type="ARBA" id="ARBA00023002"/>
    </source>
</evidence>
<dbReference type="SUPFAM" id="SSF50475">
    <property type="entry name" value="FMN-binding split barrel"/>
    <property type="match status" value="1"/>
</dbReference>
<dbReference type="Proteomes" id="UP001236585">
    <property type="component" value="Chromosome"/>
</dbReference>